<dbReference type="InterPro" id="IPR039425">
    <property type="entry name" value="RNA_pol_sigma-70-like"/>
</dbReference>
<evidence type="ECO:0000256" key="4">
    <source>
        <dbReference type="ARBA" id="ARBA00023163"/>
    </source>
</evidence>
<dbReference type="InterPro" id="IPR013249">
    <property type="entry name" value="RNA_pol_sigma70_r4_t2"/>
</dbReference>
<dbReference type="GO" id="GO:0003677">
    <property type="term" value="F:DNA binding"/>
    <property type="evidence" value="ECO:0007669"/>
    <property type="project" value="UniProtKB-KW"/>
</dbReference>
<dbReference type="GO" id="GO:0016987">
    <property type="term" value="F:sigma factor activity"/>
    <property type="evidence" value="ECO:0007669"/>
    <property type="project" value="UniProtKB-KW"/>
</dbReference>
<dbReference type="PANTHER" id="PTHR43133:SF8">
    <property type="entry name" value="RNA POLYMERASE SIGMA FACTOR HI_1459-RELATED"/>
    <property type="match status" value="1"/>
</dbReference>
<dbReference type="InterPro" id="IPR036388">
    <property type="entry name" value="WH-like_DNA-bd_sf"/>
</dbReference>
<dbReference type="Proteomes" id="UP000054709">
    <property type="component" value="Unassembled WGS sequence"/>
</dbReference>
<dbReference type="InterPro" id="IPR013324">
    <property type="entry name" value="RNA_pol_sigma_r3/r4-like"/>
</dbReference>
<gene>
    <name evidence="6" type="ORF">UQ64_12840</name>
</gene>
<evidence type="ECO:0000259" key="5">
    <source>
        <dbReference type="Pfam" id="PF08281"/>
    </source>
</evidence>
<reference evidence="6 7" key="1">
    <citation type="journal article" date="2015" name="Int. Biodeterior. Biodegradation">
        <title>Physiological and genetic screening methods for the isolation of methyl tert-butyl ether-degrading bacteria for bioremediation purposes.</title>
        <authorList>
            <person name="Guisado I.M."/>
            <person name="Purswani J."/>
            <person name="Gonzalez Lopez J."/>
            <person name="Pozo C."/>
        </authorList>
    </citation>
    <scope>NUCLEOTIDE SEQUENCE [LARGE SCALE GENOMIC DNA]</scope>
    <source>
        <strain evidence="6 7">SH7</strain>
    </source>
</reference>
<dbReference type="Pfam" id="PF08281">
    <property type="entry name" value="Sigma70_r4_2"/>
    <property type="match status" value="1"/>
</dbReference>
<comment type="caution">
    <text evidence="6">The sequence shown here is derived from an EMBL/GenBank/DDBJ whole genome shotgun (WGS) entry which is preliminary data.</text>
</comment>
<feature type="domain" description="RNA polymerase sigma factor 70 region 4 type 2" evidence="5">
    <location>
        <begin position="106"/>
        <end position="157"/>
    </location>
</feature>
<organism evidence="6 7">
    <name type="scientific">Paenibacillus etheri</name>
    <dbReference type="NCBI Taxonomy" id="1306852"/>
    <lineage>
        <taxon>Bacteria</taxon>
        <taxon>Bacillati</taxon>
        <taxon>Bacillota</taxon>
        <taxon>Bacilli</taxon>
        <taxon>Bacillales</taxon>
        <taxon>Paenibacillaceae</taxon>
        <taxon>Paenibacillus</taxon>
    </lineage>
</organism>
<dbReference type="RefSeq" id="WP_060623222.1">
    <property type="nucleotide sequence ID" value="NZ_LCZJ02000018.1"/>
</dbReference>
<keyword evidence="2" id="KW-0731">Sigma factor</keyword>
<keyword evidence="4" id="KW-0804">Transcription</keyword>
<dbReference type="OrthoDB" id="9784984at2"/>
<evidence type="ECO:0000256" key="3">
    <source>
        <dbReference type="ARBA" id="ARBA00023125"/>
    </source>
</evidence>
<evidence type="ECO:0000313" key="6">
    <source>
        <dbReference type="EMBL" id="KTD87681.1"/>
    </source>
</evidence>
<dbReference type="EMBL" id="LCZJ02000018">
    <property type="protein sequence ID" value="KTD87681.1"/>
    <property type="molecule type" value="Genomic_DNA"/>
</dbReference>
<dbReference type="PANTHER" id="PTHR43133">
    <property type="entry name" value="RNA POLYMERASE ECF-TYPE SIGMA FACTO"/>
    <property type="match status" value="1"/>
</dbReference>
<dbReference type="InterPro" id="IPR036390">
    <property type="entry name" value="WH_DNA-bd_sf"/>
</dbReference>
<keyword evidence="1" id="KW-0805">Transcription regulation</keyword>
<protein>
    <submittedName>
        <fullName evidence="6">RNA polymerase subunit sigma-24</fullName>
    </submittedName>
</protein>
<proteinExistence type="predicted"/>
<sequence>MNKQHADRVIKDYIKSLYGFALNKTGTIAEAEELAGRITLEVYQALLKKSEFLDLNSYVFKIAHYVWAKFVGEKVKASNQMRIDDQEVMSRDEGFDEIIRQETAGALRREIAFLSHQQREIVIKYYYGGMKISGIAAEMGLSSGTIKWHLFEAKKELKHKMNTIRSMGSLGINPIRMTGLGHNGSPGNKGDTSDFLATAIRQNIAFSTYHKPLTINEIAEELGISPVFIGDEIKLLEEYGFMDKLPGRKYRTNMYIEDPSQMKSEVLYPLFKEYAEIAVEHYFKTFFSMGKVFQETGVYIPGGDVNLLLWSLIPYSGKQLSFKELNRVSHEEVSVSRKDGGHYAAHATIHREFDVSFDPKQYYYCGDMNRDSDEFALKAWQVDTWWCGRKDSWRDNLSSDFISLMHVINGDLPQNDVNIDAYRRLLDKQYLLRTESDLEVNIVYCKDKQTGERLHAAIPQPSERIKEAATKLDQAVYQVNLDGQPDHAHKYVRYWSQNCMASGTILAFVLKHLVDIGMLKVPDPHRKKGISTIMFMNQS</sequence>
<name>A0A0W1B284_9BACL</name>
<dbReference type="SUPFAM" id="SSF88659">
    <property type="entry name" value="Sigma3 and sigma4 domains of RNA polymerase sigma factors"/>
    <property type="match status" value="1"/>
</dbReference>
<evidence type="ECO:0000256" key="1">
    <source>
        <dbReference type="ARBA" id="ARBA00023015"/>
    </source>
</evidence>
<keyword evidence="7" id="KW-1185">Reference proteome</keyword>
<dbReference type="SUPFAM" id="SSF46785">
    <property type="entry name" value="Winged helix' DNA-binding domain"/>
    <property type="match status" value="1"/>
</dbReference>
<evidence type="ECO:0000313" key="7">
    <source>
        <dbReference type="Proteomes" id="UP000054709"/>
    </source>
</evidence>
<dbReference type="AlphaFoldDB" id="A0A0W1B284"/>
<accession>A0A0W1B284</accession>
<dbReference type="Gene3D" id="1.10.10.10">
    <property type="entry name" value="Winged helix-like DNA-binding domain superfamily/Winged helix DNA-binding domain"/>
    <property type="match status" value="1"/>
</dbReference>
<evidence type="ECO:0000256" key="2">
    <source>
        <dbReference type="ARBA" id="ARBA00023082"/>
    </source>
</evidence>
<dbReference type="GO" id="GO:0006352">
    <property type="term" value="P:DNA-templated transcription initiation"/>
    <property type="evidence" value="ECO:0007669"/>
    <property type="project" value="InterPro"/>
</dbReference>
<keyword evidence="3" id="KW-0238">DNA-binding</keyword>